<organism evidence="2 3">
    <name type="scientific">Streptantibioticus silvisoli</name>
    <dbReference type="NCBI Taxonomy" id="2705255"/>
    <lineage>
        <taxon>Bacteria</taxon>
        <taxon>Bacillati</taxon>
        <taxon>Actinomycetota</taxon>
        <taxon>Actinomycetes</taxon>
        <taxon>Kitasatosporales</taxon>
        <taxon>Streptomycetaceae</taxon>
        <taxon>Streptantibioticus</taxon>
    </lineage>
</organism>
<dbReference type="RefSeq" id="WP_271321892.1">
    <property type="nucleotide sequence ID" value="NZ_JAAGKO020000020.1"/>
</dbReference>
<protein>
    <submittedName>
        <fullName evidence="2">Uncharacterized protein</fullName>
    </submittedName>
</protein>
<feature type="region of interest" description="Disordered" evidence="1">
    <location>
        <begin position="65"/>
        <end position="109"/>
    </location>
</feature>
<accession>A0ABT6VZZ6</accession>
<evidence type="ECO:0000313" key="3">
    <source>
        <dbReference type="Proteomes" id="UP001156398"/>
    </source>
</evidence>
<comment type="caution">
    <text evidence="2">The sequence shown here is derived from an EMBL/GenBank/DDBJ whole genome shotgun (WGS) entry which is preliminary data.</text>
</comment>
<evidence type="ECO:0000313" key="2">
    <source>
        <dbReference type="EMBL" id="MDI5964061.1"/>
    </source>
</evidence>
<proteinExistence type="predicted"/>
<dbReference type="Proteomes" id="UP001156398">
    <property type="component" value="Unassembled WGS sequence"/>
</dbReference>
<keyword evidence="3" id="KW-1185">Reference proteome</keyword>
<evidence type="ECO:0000256" key="1">
    <source>
        <dbReference type="SAM" id="MobiDB-lite"/>
    </source>
</evidence>
<gene>
    <name evidence="2" type="ORF">POF43_015280</name>
</gene>
<name>A0ABT6VZZ6_9ACTN</name>
<sequence>MSRSRSRTQRLLKAQQVGAEIREARTNLPVRYAPRSHNDSRPWVVRSDGLDAEFRIAGTDCITRFPDESRCPSDPTARTAGAGEESADAPRRWTPEQKASVFGNSLRLS</sequence>
<dbReference type="EMBL" id="JAAGKO020000020">
    <property type="protein sequence ID" value="MDI5964061.1"/>
    <property type="molecule type" value="Genomic_DNA"/>
</dbReference>
<reference evidence="2 3" key="1">
    <citation type="submission" date="2023-05" db="EMBL/GenBank/DDBJ databases">
        <title>Streptantibioticus silvisoli sp. nov., acidotolerant actinomycetes 1 from pine litter.</title>
        <authorList>
            <person name="Swiecimska M."/>
            <person name="Golinska P."/>
            <person name="Sangal V."/>
            <person name="Wachnowicz B."/>
            <person name="Goodfellow M."/>
        </authorList>
    </citation>
    <scope>NUCLEOTIDE SEQUENCE [LARGE SCALE GENOMIC DNA]</scope>
    <source>
        <strain evidence="2 3">SL54</strain>
    </source>
</reference>